<dbReference type="InterPro" id="IPR016187">
    <property type="entry name" value="CTDL_fold"/>
</dbReference>
<feature type="domain" description="C-type lectin" evidence="2">
    <location>
        <begin position="35"/>
        <end position="127"/>
    </location>
</feature>
<dbReference type="Pfam" id="PF00059">
    <property type="entry name" value="Lectin_C"/>
    <property type="match status" value="3"/>
</dbReference>
<gene>
    <name evidence="3" type="ORF">EVEC_LOCUS3778</name>
</gene>
<evidence type="ECO:0000313" key="5">
    <source>
        <dbReference type="WBParaSite" id="EVEC_0000407001-mRNA-1"/>
    </source>
</evidence>
<proteinExistence type="predicted"/>
<name>A0A158QA44_ENTVE</name>
<dbReference type="Proteomes" id="UP000274131">
    <property type="component" value="Unassembled WGS sequence"/>
</dbReference>
<dbReference type="CDD" id="cd00037">
    <property type="entry name" value="CLECT"/>
    <property type="match status" value="3"/>
</dbReference>
<dbReference type="WBParaSite" id="EVEC_0000407001-mRNA-1">
    <property type="protein sequence ID" value="EVEC_0000407001-mRNA-1"/>
    <property type="gene ID" value="EVEC_0000407001"/>
</dbReference>
<feature type="domain" description="C-type lectin" evidence="2">
    <location>
        <begin position="512"/>
        <end position="610"/>
    </location>
</feature>
<evidence type="ECO:0000259" key="2">
    <source>
        <dbReference type="PROSITE" id="PS50041"/>
    </source>
</evidence>
<dbReference type="SUPFAM" id="SSF56436">
    <property type="entry name" value="C-type lectin-like"/>
    <property type="match status" value="4"/>
</dbReference>
<dbReference type="Gene3D" id="3.10.100.10">
    <property type="entry name" value="Mannose-Binding Protein A, subunit A"/>
    <property type="match status" value="3"/>
</dbReference>
<feature type="domain" description="C-type lectin" evidence="2">
    <location>
        <begin position="416"/>
        <end position="506"/>
    </location>
</feature>
<organism evidence="5">
    <name type="scientific">Enterobius vermicularis</name>
    <name type="common">Human pinworm</name>
    <dbReference type="NCBI Taxonomy" id="51028"/>
    <lineage>
        <taxon>Eukaryota</taxon>
        <taxon>Metazoa</taxon>
        <taxon>Ecdysozoa</taxon>
        <taxon>Nematoda</taxon>
        <taxon>Chromadorea</taxon>
        <taxon>Rhabditida</taxon>
        <taxon>Spirurina</taxon>
        <taxon>Oxyuridomorpha</taxon>
        <taxon>Oxyuroidea</taxon>
        <taxon>Oxyuridae</taxon>
        <taxon>Enterobius</taxon>
    </lineage>
</organism>
<dbReference type="InterPro" id="IPR016186">
    <property type="entry name" value="C-type_lectin-like/link_sf"/>
</dbReference>
<dbReference type="InterPro" id="IPR050111">
    <property type="entry name" value="C-type_lectin/snaclec_domain"/>
</dbReference>
<reference evidence="5" key="1">
    <citation type="submission" date="2016-04" db="UniProtKB">
        <authorList>
            <consortium name="WormBaseParasite"/>
        </authorList>
    </citation>
    <scope>IDENTIFICATION</scope>
</reference>
<feature type="region of interest" description="Disordered" evidence="1">
    <location>
        <begin position="1"/>
        <end position="25"/>
    </location>
</feature>
<dbReference type="OrthoDB" id="5877732at2759"/>
<reference evidence="3 4" key="2">
    <citation type="submission" date="2018-10" db="EMBL/GenBank/DDBJ databases">
        <authorList>
            <consortium name="Pathogen Informatics"/>
        </authorList>
    </citation>
    <scope>NUCLEOTIDE SEQUENCE [LARGE SCALE GENOMIC DNA]</scope>
</reference>
<dbReference type="PANTHER" id="PTHR22803">
    <property type="entry name" value="MANNOSE, PHOSPHOLIPASE, LECTIN RECEPTOR RELATED"/>
    <property type="match status" value="1"/>
</dbReference>
<accession>A0A158QA44</accession>
<evidence type="ECO:0000256" key="1">
    <source>
        <dbReference type="SAM" id="MobiDB-lite"/>
    </source>
</evidence>
<dbReference type="SMART" id="SM00034">
    <property type="entry name" value="CLECT"/>
    <property type="match status" value="3"/>
</dbReference>
<dbReference type="AlphaFoldDB" id="A0A158QA44"/>
<protein>
    <submittedName>
        <fullName evidence="5">C-type lectin domain-containing protein</fullName>
    </submittedName>
</protein>
<dbReference type="InterPro" id="IPR001304">
    <property type="entry name" value="C-type_lectin-like"/>
</dbReference>
<keyword evidence="4" id="KW-1185">Reference proteome</keyword>
<sequence length="615" mass="70824">MDEQSRHYNRRIGQQRNFGKMSEKNPLKSNECTGYDTAADFCEDHGGKLPSILSKEENNILSCISTYGFWSGHEKVNGSWRWLDGNKSNLTFWKSGHPGINGRHIKVNKDGEWVSVSDGECAEAICIIRAEDEGERRCADPKGPSNERRATALLKSSKHTNYETKATASLNAAVHPQPFLSVEHSKRCLPSFSGETDATRSIAVAERYGRWHYCLFDVKVKGRKAASLEESRKYCYHTFHGRFLSIGSVREFIFLHGVLYKELEDRRPNVVIAPVERNFLRHLADANLKKTSVEKKGNWWSADKYCRTWHRGLLGTFYKVSDSARVLRTDNKEYYYLGASFNYSANDYYFDDGRHLLTSGLDSANNQSCLAQLKDSVVFVDCQILFTNEKSIERFACKKYFDTEEDYGGQIEELLSFEDSERHCETIESTLASFSSEQEFKMIQEKYASKKYWIGLKQINENWEWMDTTAVDYTVWKKYNLTDEEFSVQKCMFVDGTGSWGRENCDFHTEVSWIVAQKMCAEYGSNLAWITSNDEQAFLEEFTDLKPFWLSLVFNTDKWILPIAESPDFVNWKPGELDKCCSDEQISAAYNAPEGWRHAPPFFKAAAVCKYESEF</sequence>
<dbReference type="PROSITE" id="PS50041">
    <property type="entry name" value="C_TYPE_LECTIN_2"/>
    <property type="match status" value="3"/>
</dbReference>
<evidence type="ECO:0000313" key="4">
    <source>
        <dbReference type="Proteomes" id="UP000274131"/>
    </source>
</evidence>
<dbReference type="EMBL" id="UXUI01007682">
    <property type="protein sequence ID" value="VDD88636.1"/>
    <property type="molecule type" value="Genomic_DNA"/>
</dbReference>
<evidence type="ECO:0000313" key="3">
    <source>
        <dbReference type="EMBL" id="VDD88636.1"/>
    </source>
</evidence>